<dbReference type="Proteomes" id="UP000824265">
    <property type="component" value="Unassembled WGS sequence"/>
</dbReference>
<reference evidence="3" key="2">
    <citation type="submission" date="2021-04" db="EMBL/GenBank/DDBJ databases">
        <authorList>
            <person name="Gilroy R."/>
        </authorList>
    </citation>
    <scope>NUCLEOTIDE SEQUENCE</scope>
    <source>
        <strain evidence="3">CHK195-6426</strain>
    </source>
</reference>
<feature type="chain" id="PRO_5038801604" evidence="2">
    <location>
        <begin position="20"/>
        <end position="470"/>
    </location>
</feature>
<dbReference type="InterPro" id="IPR050490">
    <property type="entry name" value="Bact_solute-bd_prot1"/>
</dbReference>
<dbReference type="PANTHER" id="PTHR43649">
    <property type="entry name" value="ARABINOSE-BINDING PROTEIN-RELATED"/>
    <property type="match status" value="1"/>
</dbReference>
<organism evidence="3 4">
    <name type="scientific">Candidatus Acetatifactor stercoripullorum</name>
    <dbReference type="NCBI Taxonomy" id="2838414"/>
    <lineage>
        <taxon>Bacteria</taxon>
        <taxon>Bacillati</taxon>
        <taxon>Bacillota</taxon>
        <taxon>Clostridia</taxon>
        <taxon>Lachnospirales</taxon>
        <taxon>Lachnospiraceae</taxon>
        <taxon>Acetatifactor</taxon>
    </lineage>
</organism>
<accession>A0A9D1R998</accession>
<keyword evidence="2" id="KW-0732">Signal</keyword>
<dbReference type="Pfam" id="PF01547">
    <property type="entry name" value="SBP_bac_1"/>
    <property type="match status" value="1"/>
</dbReference>
<protein>
    <submittedName>
        <fullName evidence="3">ABC transporter substrate-binding protein</fullName>
    </submittedName>
</protein>
<proteinExistence type="predicted"/>
<dbReference type="EMBL" id="DXGH01000072">
    <property type="protein sequence ID" value="HIW82417.1"/>
    <property type="molecule type" value="Genomic_DNA"/>
</dbReference>
<name>A0A9D1R998_9FIRM</name>
<dbReference type="RefSeq" id="WP_318703057.1">
    <property type="nucleotide sequence ID" value="NZ_CALWMU010000004.1"/>
</dbReference>
<feature type="compositionally biased region" description="Low complexity" evidence="1">
    <location>
        <begin position="31"/>
        <end position="56"/>
    </location>
</feature>
<comment type="caution">
    <text evidence="3">The sequence shown here is derived from an EMBL/GenBank/DDBJ whole genome shotgun (WGS) entry which is preliminary data.</text>
</comment>
<evidence type="ECO:0000256" key="1">
    <source>
        <dbReference type="SAM" id="MobiDB-lite"/>
    </source>
</evidence>
<dbReference type="SUPFAM" id="SSF53850">
    <property type="entry name" value="Periplasmic binding protein-like II"/>
    <property type="match status" value="1"/>
</dbReference>
<evidence type="ECO:0000256" key="2">
    <source>
        <dbReference type="SAM" id="SignalP"/>
    </source>
</evidence>
<reference evidence="3" key="1">
    <citation type="journal article" date="2021" name="PeerJ">
        <title>Extensive microbial diversity within the chicken gut microbiome revealed by metagenomics and culture.</title>
        <authorList>
            <person name="Gilroy R."/>
            <person name="Ravi A."/>
            <person name="Getino M."/>
            <person name="Pursley I."/>
            <person name="Horton D.L."/>
            <person name="Alikhan N.F."/>
            <person name="Baker D."/>
            <person name="Gharbi K."/>
            <person name="Hall N."/>
            <person name="Watson M."/>
            <person name="Adriaenssens E.M."/>
            <person name="Foster-Nyarko E."/>
            <person name="Jarju S."/>
            <person name="Secka A."/>
            <person name="Antonio M."/>
            <person name="Oren A."/>
            <person name="Chaudhuri R.R."/>
            <person name="La Ragione R."/>
            <person name="Hildebrand F."/>
            <person name="Pallen M.J."/>
        </authorList>
    </citation>
    <scope>NUCLEOTIDE SEQUENCE</scope>
    <source>
        <strain evidence="3">CHK195-6426</strain>
    </source>
</reference>
<gene>
    <name evidence="3" type="ORF">H9742_13025</name>
</gene>
<sequence length="470" mass="51619">MKKRLFALLTAAAMTASLAACGQTAQEPAPSSEASGTETAGTETASADSTETDSASQETAGAGDGEEIVLRFSWWGGDSRHEATLEAIEVYEAAHPGVTIEPEYSSFSGYYEKLVTQLASSNAPDIFQVDQGWVAELSARGDAFADLSQYSDILDMTQISESMMTDYCTINGEVQVLPFGYNGTVFLYNKTLLADWCDENGNLQMSTWDDFIQIGKELHEKDPEAYMTTAVTDGYLRYMLKPMLEQITNEIDVQDDFTLGFHEEQMTQAFNSFLEIFNEEVSQPYDEAVLYDSMQNNPLWLNGKIGGIFLFFSNIDTEIAGLDYDFGVTAMPMFEDAQISGQECCPSLMVAINKNSDEVHQRAAAEFMEWFLNSEEASLILGTQRGVPASASALEALESNNMLSELMSQAIQISNDTMSLKNGAYELNASVKSVFVDYMEMVIYGVETPEEASANMITDLNAILQELSAG</sequence>
<feature type="signal peptide" evidence="2">
    <location>
        <begin position="1"/>
        <end position="19"/>
    </location>
</feature>
<evidence type="ECO:0000313" key="4">
    <source>
        <dbReference type="Proteomes" id="UP000824265"/>
    </source>
</evidence>
<feature type="region of interest" description="Disordered" evidence="1">
    <location>
        <begin position="24"/>
        <end position="62"/>
    </location>
</feature>
<dbReference type="InterPro" id="IPR006059">
    <property type="entry name" value="SBP"/>
</dbReference>
<dbReference type="PANTHER" id="PTHR43649:SF11">
    <property type="entry name" value="ABC TRANSPORTER SUBSTRATE-BINDING PROTEIN YESO-RELATED"/>
    <property type="match status" value="1"/>
</dbReference>
<evidence type="ECO:0000313" key="3">
    <source>
        <dbReference type="EMBL" id="HIW82417.1"/>
    </source>
</evidence>
<dbReference type="AlphaFoldDB" id="A0A9D1R998"/>
<dbReference type="Gene3D" id="3.40.190.10">
    <property type="entry name" value="Periplasmic binding protein-like II"/>
    <property type="match status" value="2"/>
</dbReference>
<dbReference type="PROSITE" id="PS51257">
    <property type="entry name" value="PROKAR_LIPOPROTEIN"/>
    <property type="match status" value="1"/>
</dbReference>